<dbReference type="PANTHER" id="PTHR21433">
    <property type="entry name" value="TRANSMEMBRANE PROTEIN INDUCED BY TUMOR NECROSIS FACTOR ALPHA"/>
    <property type="match status" value="1"/>
</dbReference>
<accession>A0A9N9MEB8</accession>
<dbReference type="PANTHER" id="PTHR21433:SF0">
    <property type="entry name" value="TRANSMEMBRANE PROTEIN 120 HOMOLOG"/>
    <property type="match status" value="1"/>
</dbReference>
<sequence>MVDNIEVQWGEVNEDYRKLEEEHQVYLKKLKELTNKQNFCSTQITHQRYRLKAFTKSSNIDIKECIKREAQLQLIEETLPRQGGLYLKVILGNINVGFLSEEAKFKYKEEYEKFKLVCITIAAVLVILNMFFASRFFQKIYLFFLVWYYCTLTIREAVLRANGSKIKLWWRIHHGLSVLTSIVLLVWPENSAWDDFRGQFFRYNLYHCLVQYLQFNYQRGTLYRLKALGQKNPMDITIEGFQYWMWRGLAFLYPFLFAAYIYQLVNAYTLYKMYMHHPESSWHILATCLLMLMFFTGNSITTLLVIPAKIKNKMLVQYKLMCRKLFSLTVDAAKNDVNKSN</sequence>
<keyword evidence="3 7" id="KW-0812">Transmembrane</keyword>
<reference evidence="8" key="1">
    <citation type="submission" date="2022-01" db="EMBL/GenBank/DDBJ databases">
        <authorList>
            <person name="King R."/>
        </authorList>
    </citation>
    <scope>NUCLEOTIDE SEQUENCE</scope>
</reference>
<dbReference type="Pfam" id="PF07851">
    <property type="entry name" value="TMEM120A-B"/>
    <property type="match status" value="1"/>
</dbReference>
<comment type="similarity">
    <text evidence="2">Belongs to the TMEM120 family.</text>
</comment>
<dbReference type="InterPro" id="IPR012926">
    <property type="entry name" value="TMEM120A/B"/>
</dbReference>
<keyword evidence="6" id="KW-0175">Coiled coil</keyword>
<feature type="coiled-coil region" evidence="6">
    <location>
        <begin position="2"/>
        <end position="36"/>
    </location>
</feature>
<evidence type="ECO:0000256" key="5">
    <source>
        <dbReference type="ARBA" id="ARBA00023136"/>
    </source>
</evidence>
<organism evidence="8 9">
    <name type="scientific">Ceutorhynchus assimilis</name>
    <name type="common">cabbage seed weevil</name>
    <dbReference type="NCBI Taxonomy" id="467358"/>
    <lineage>
        <taxon>Eukaryota</taxon>
        <taxon>Metazoa</taxon>
        <taxon>Ecdysozoa</taxon>
        <taxon>Arthropoda</taxon>
        <taxon>Hexapoda</taxon>
        <taxon>Insecta</taxon>
        <taxon>Pterygota</taxon>
        <taxon>Neoptera</taxon>
        <taxon>Endopterygota</taxon>
        <taxon>Coleoptera</taxon>
        <taxon>Polyphaga</taxon>
        <taxon>Cucujiformia</taxon>
        <taxon>Curculionidae</taxon>
        <taxon>Ceutorhynchinae</taxon>
        <taxon>Ceutorhynchus</taxon>
    </lineage>
</organism>
<dbReference type="OrthoDB" id="2015098at2759"/>
<evidence type="ECO:0000313" key="8">
    <source>
        <dbReference type="EMBL" id="CAG9760574.1"/>
    </source>
</evidence>
<evidence type="ECO:0000256" key="1">
    <source>
        <dbReference type="ARBA" id="ARBA00004141"/>
    </source>
</evidence>
<feature type="transmembrane region" description="Helical" evidence="7">
    <location>
        <begin position="140"/>
        <end position="158"/>
    </location>
</feature>
<feature type="transmembrane region" description="Helical" evidence="7">
    <location>
        <begin position="282"/>
        <end position="306"/>
    </location>
</feature>
<evidence type="ECO:0000256" key="4">
    <source>
        <dbReference type="ARBA" id="ARBA00022989"/>
    </source>
</evidence>
<evidence type="ECO:0000256" key="6">
    <source>
        <dbReference type="SAM" id="Coils"/>
    </source>
</evidence>
<name>A0A9N9MEB8_9CUCU</name>
<dbReference type="EMBL" id="OU892277">
    <property type="protein sequence ID" value="CAG9760574.1"/>
    <property type="molecule type" value="Genomic_DNA"/>
</dbReference>
<keyword evidence="5 7" id="KW-0472">Membrane</keyword>
<evidence type="ECO:0000256" key="2">
    <source>
        <dbReference type="ARBA" id="ARBA00009700"/>
    </source>
</evidence>
<proteinExistence type="inferred from homology"/>
<evidence type="ECO:0008006" key="10">
    <source>
        <dbReference type="Google" id="ProtNLM"/>
    </source>
</evidence>
<feature type="transmembrane region" description="Helical" evidence="7">
    <location>
        <begin position="114"/>
        <end position="134"/>
    </location>
</feature>
<dbReference type="GO" id="GO:0016020">
    <property type="term" value="C:membrane"/>
    <property type="evidence" value="ECO:0007669"/>
    <property type="project" value="UniProtKB-SubCell"/>
</dbReference>
<feature type="transmembrane region" description="Helical" evidence="7">
    <location>
        <begin position="244"/>
        <end position="262"/>
    </location>
</feature>
<evidence type="ECO:0000256" key="3">
    <source>
        <dbReference type="ARBA" id="ARBA00022692"/>
    </source>
</evidence>
<evidence type="ECO:0000256" key="7">
    <source>
        <dbReference type="SAM" id="Phobius"/>
    </source>
</evidence>
<keyword evidence="9" id="KW-1185">Reference proteome</keyword>
<dbReference type="Proteomes" id="UP001152799">
    <property type="component" value="Chromosome 1"/>
</dbReference>
<comment type="subcellular location">
    <subcellularLocation>
        <location evidence="1">Membrane</location>
        <topology evidence="1">Multi-pass membrane protein</topology>
    </subcellularLocation>
</comment>
<dbReference type="AlphaFoldDB" id="A0A9N9MEB8"/>
<protein>
    <recommendedName>
        <fullName evidence="10">Transmembrane protein 120A</fullName>
    </recommendedName>
</protein>
<evidence type="ECO:0000313" key="9">
    <source>
        <dbReference type="Proteomes" id="UP001152799"/>
    </source>
</evidence>
<keyword evidence="4 7" id="KW-1133">Transmembrane helix</keyword>
<gene>
    <name evidence="8" type="ORF">CEUTPL_LOCUS1298</name>
</gene>